<name>A0A0K8PZK7_STRAJ</name>
<keyword evidence="2" id="KW-1185">Reference proteome</keyword>
<dbReference type="EMBL" id="DF968533">
    <property type="protein sequence ID" value="GAP53236.1"/>
    <property type="molecule type" value="Genomic_DNA"/>
</dbReference>
<organism evidence="1 2">
    <name type="scientific">Streptomyces azureus</name>
    <dbReference type="NCBI Taxonomy" id="146537"/>
    <lineage>
        <taxon>Bacteria</taxon>
        <taxon>Bacillati</taxon>
        <taxon>Actinomycetota</taxon>
        <taxon>Actinomycetes</taxon>
        <taxon>Kitasatosporales</taxon>
        <taxon>Streptomycetaceae</taxon>
        <taxon>Streptomyces</taxon>
    </lineage>
</organism>
<dbReference type="InterPro" id="IPR011010">
    <property type="entry name" value="DNA_brk_join_enz"/>
</dbReference>
<proteinExistence type="predicted"/>
<dbReference type="AlphaFoldDB" id="A0A0K8PZK7"/>
<gene>
    <name evidence="1" type="ORF">SAZU_8117</name>
</gene>
<protein>
    <submittedName>
        <fullName evidence="1">Integrase</fullName>
    </submittedName>
</protein>
<sequence>MNLLRWHVTAYGVTPDGRLFRTQRGGLIQDTGYGEVWAEANARALTPAQCASLLAKRPYDLRHAAVSTWLSPGWNRRR</sequence>
<reference evidence="1" key="1">
    <citation type="journal article" date="2015" name="Genome Announc.">
        <title>Draft Genome Sequence of Thiostrepton-Producing Streptomyces azureus ATCC 14921.</title>
        <authorList>
            <person name="Sakihara K."/>
            <person name="Maeda J."/>
            <person name="Tashiro K."/>
            <person name="Fujino Y."/>
            <person name="Kuhara S."/>
            <person name="Ohshima T."/>
            <person name="Ogata S."/>
            <person name="Doi K."/>
        </authorList>
    </citation>
    <scope>NUCLEOTIDE SEQUENCE [LARGE SCALE GENOMIC DNA]</scope>
    <source>
        <strain evidence="1">ATCC14921</strain>
    </source>
</reference>
<accession>A0A0K8PZK7</accession>
<dbReference type="GO" id="GO:0003677">
    <property type="term" value="F:DNA binding"/>
    <property type="evidence" value="ECO:0007669"/>
    <property type="project" value="InterPro"/>
</dbReference>
<dbReference type="SUPFAM" id="SSF56349">
    <property type="entry name" value="DNA breaking-rejoining enzymes"/>
    <property type="match status" value="1"/>
</dbReference>
<dbReference type="Proteomes" id="UP000053859">
    <property type="component" value="Unassembled WGS sequence"/>
</dbReference>
<evidence type="ECO:0000313" key="1">
    <source>
        <dbReference type="EMBL" id="GAP53236.1"/>
    </source>
</evidence>
<dbReference type="PATRIC" id="fig|146537.3.peg.8574"/>
<evidence type="ECO:0000313" key="2">
    <source>
        <dbReference type="Proteomes" id="UP000053859"/>
    </source>
</evidence>